<reference evidence="9" key="2">
    <citation type="submission" date="2020-09" db="EMBL/GenBank/DDBJ databases">
        <authorList>
            <person name="Sun Q."/>
            <person name="Zhou Y."/>
        </authorList>
    </citation>
    <scope>NUCLEOTIDE SEQUENCE</scope>
    <source>
        <strain evidence="9">CGMCC 1.12153</strain>
    </source>
</reference>
<feature type="transmembrane region" description="Helical" evidence="7">
    <location>
        <begin position="12"/>
        <end position="34"/>
    </location>
</feature>
<evidence type="ECO:0000256" key="2">
    <source>
        <dbReference type="ARBA" id="ARBA00006464"/>
    </source>
</evidence>
<comment type="subcellular location">
    <subcellularLocation>
        <location evidence="1">Membrane</location>
        <topology evidence="1">Multi-pass membrane protein</topology>
    </subcellularLocation>
</comment>
<comment type="caution">
    <text evidence="9">The sequence shown here is derived from an EMBL/GenBank/DDBJ whole genome shotgun (WGS) entry which is preliminary data.</text>
</comment>
<feature type="domain" description="Bacterial sugar transferase" evidence="8">
    <location>
        <begin position="252"/>
        <end position="432"/>
    </location>
</feature>
<comment type="similarity">
    <text evidence="2">Belongs to the bacterial sugar transferase family.</text>
</comment>
<dbReference type="InterPro" id="IPR017475">
    <property type="entry name" value="EPS_sugar_tfrase"/>
</dbReference>
<feature type="transmembrane region" description="Helical" evidence="7">
    <location>
        <begin position="78"/>
        <end position="100"/>
    </location>
</feature>
<dbReference type="NCBIfam" id="TIGR03025">
    <property type="entry name" value="EPS_sugtrans"/>
    <property type="match status" value="1"/>
</dbReference>
<dbReference type="GO" id="GO:0016780">
    <property type="term" value="F:phosphotransferase activity, for other substituted phosphate groups"/>
    <property type="evidence" value="ECO:0007669"/>
    <property type="project" value="TreeGrafter"/>
</dbReference>
<keyword evidence="10" id="KW-1185">Reference proteome</keyword>
<keyword evidence="4 7" id="KW-0812">Transmembrane</keyword>
<evidence type="ECO:0000313" key="10">
    <source>
        <dbReference type="Proteomes" id="UP000660110"/>
    </source>
</evidence>
<feature type="transmembrane region" description="Helical" evidence="7">
    <location>
        <begin position="46"/>
        <end position="66"/>
    </location>
</feature>
<keyword evidence="6 7" id="KW-0472">Membrane</keyword>
<evidence type="ECO:0000256" key="7">
    <source>
        <dbReference type="SAM" id="Phobius"/>
    </source>
</evidence>
<feature type="transmembrane region" description="Helical" evidence="7">
    <location>
        <begin position="106"/>
        <end position="125"/>
    </location>
</feature>
<evidence type="ECO:0000313" key="9">
    <source>
        <dbReference type="EMBL" id="GGF25869.1"/>
    </source>
</evidence>
<name>A0A917B6G7_HALAA</name>
<keyword evidence="3 9" id="KW-0808">Transferase</keyword>
<gene>
    <name evidence="9" type="ORF">GCM10010954_26020</name>
</gene>
<evidence type="ECO:0000256" key="3">
    <source>
        <dbReference type="ARBA" id="ARBA00022679"/>
    </source>
</evidence>
<reference evidence="9" key="1">
    <citation type="journal article" date="2014" name="Int. J. Syst. Evol. Microbiol.">
        <title>Complete genome sequence of Corynebacterium casei LMG S-19264T (=DSM 44701T), isolated from a smear-ripened cheese.</title>
        <authorList>
            <consortium name="US DOE Joint Genome Institute (JGI-PGF)"/>
            <person name="Walter F."/>
            <person name="Albersmeier A."/>
            <person name="Kalinowski J."/>
            <person name="Ruckert C."/>
        </authorList>
    </citation>
    <scope>NUCLEOTIDE SEQUENCE</scope>
    <source>
        <strain evidence="9">CGMCC 1.12153</strain>
    </source>
</reference>
<dbReference type="InterPro" id="IPR003362">
    <property type="entry name" value="Bact_transf"/>
</dbReference>
<organism evidence="9 10">
    <name type="scientific">Halobacillus andaensis</name>
    <dbReference type="NCBI Taxonomy" id="1176239"/>
    <lineage>
        <taxon>Bacteria</taxon>
        <taxon>Bacillati</taxon>
        <taxon>Bacillota</taxon>
        <taxon>Bacilli</taxon>
        <taxon>Bacillales</taxon>
        <taxon>Bacillaceae</taxon>
        <taxon>Halobacillus</taxon>
    </lineage>
</organism>
<protein>
    <submittedName>
        <fullName evidence="9">Sugar transferase</fullName>
    </submittedName>
</protein>
<dbReference type="RefSeq" id="WP_188377940.1">
    <property type="nucleotide sequence ID" value="NZ_BMEL01000003.1"/>
</dbReference>
<evidence type="ECO:0000256" key="6">
    <source>
        <dbReference type="ARBA" id="ARBA00023136"/>
    </source>
</evidence>
<evidence type="ECO:0000259" key="8">
    <source>
        <dbReference type="Pfam" id="PF02397"/>
    </source>
</evidence>
<dbReference type="PANTHER" id="PTHR30576">
    <property type="entry name" value="COLANIC BIOSYNTHESIS UDP-GLUCOSE LIPID CARRIER TRANSFERASE"/>
    <property type="match status" value="1"/>
</dbReference>
<dbReference type="GO" id="GO:0016020">
    <property type="term" value="C:membrane"/>
    <property type="evidence" value="ECO:0007669"/>
    <property type="project" value="UniProtKB-SubCell"/>
</dbReference>
<dbReference type="EMBL" id="BMEL01000003">
    <property type="protein sequence ID" value="GGF25869.1"/>
    <property type="molecule type" value="Genomic_DNA"/>
</dbReference>
<accession>A0A917B6G7</accession>
<dbReference type="Pfam" id="PF02397">
    <property type="entry name" value="Bac_transf"/>
    <property type="match status" value="1"/>
</dbReference>
<keyword evidence="5 7" id="KW-1133">Transmembrane helix</keyword>
<evidence type="ECO:0000256" key="1">
    <source>
        <dbReference type="ARBA" id="ARBA00004141"/>
    </source>
</evidence>
<sequence>MRRQQTDPYLRVIVGFLDLSILCLGLIVFKWLYYGLTSSSGALFTIEWVLLSIIAGYIAFSLFDMYSDIHGKDLRKTIYSVVFSMVFYLMIFSFLSLWMAPTPMQNSILLNAGVVQAALIMLWRVSLWKLIREHYGIRKVIVVGKNYPFVHKVLKKFISHQQGLYEVTDHISTFDPASSKVREADILFIDTELNAGSKKKIIHYCLQNDKEVFVIPDFNDLLLGNGVSRQIDDVLIYSHNTVELSACEKFMKRAFDLTIASLLLIISSPVFLFLYVLIPLHSKGPALYKQERLGYKAQPYYIYKFRSMVQDAELNTGPVLASEKDPRITSVGKVIRAMRLDELPQLLNVLKGEMSLIGPRPERDYFVEQFKEEIPEYEYRFNVKPGITGLAQIYSNYTTEVENKLRYDLIYARQYTLSMDLKILFQTLLVMVNHKQAKGTSNESSMVSQQKLLKGNID</sequence>
<evidence type="ECO:0000256" key="4">
    <source>
        <dbReference type="ARBA" id="ARBA00022692"/>
    </source>
</evidence>
<dbReference type="PANTHER" id="PTHR30576:SF0">
    <property type="entry name" value="UNDECAPRENYL-PHOSPHATE N-ACETYLGALACTOSAMINYL 1-PHOSPHATE TRANSFERASE-RELATED"/>
    <property type="match status" value="1"/>
</dbReference>
<dbReference type="AlphaFoldDB" id="A0A917B6G7"/>
<dbReference type="Proteomes" id="UP000660110">
    <property type="component" value="Unassembled WGS sequence"/>
</dbReference>
<feature type="transmembrane region" description="Helical" evidence="7">
    <location>
        <begin position="259"/>
        <end position="278"/>
    </location>
</feature>
<proteinExistence type="inferred from homology"/>
<evidence type="ECO:0000256" key="5">
    <source>
        <dbReference type="ARBA" id="ARBA00022989"/>
    </source>
</evidence>